<dbReference type="GO" id="GO:0005634">
    <property type="term" value="C:nucleus"/>
    <property type="evidence" value="ECO:0007669"/>
    <property type="project" value="UniProtKB-SubCell"/>
</dbReference>
<evidence type="ECO:0000259" key="11">
    <source>
        <dbReference type="PROSITE" id="PS50950"/>
    </source>
</evidence>
<dbReference type="InterPro" id="IPR036236">
    <property type="entry name" value="Znf_C2H2_sf"/>
</dbReference>
<evidence type="ECO:0000313" key="12">
    <source>
        <dbReference type="EMBL" id="CAH0394378.1"/>
    </source>
</evidence>
<keyword evidence="7" id="KW-0539">Nucleus</keyword>
<accession>A0A9P0F9X1</accession>
<evidence type="ECO:0000256" key="8">
    <source>
        <dbReference type="PROSITE-ProRule" id="PRU00042"/>
    </source>
</evidence>
<keyword evidence="13" id="KW-1185">Reference proteome</keyword>
<feature type="domain" description="C2H2-type" evidence="10">
    <location>
        <begin position="576"/>
        <end position="602"/>
    </location>
</feature>
<keyword evidence="2" id="KW-0479">Metal-binding</keyword>
<evidence type="ECO:0000256" key="6">
    <source>
        <dbReference type="ARBA" id="ARBA00023125"/>
    </source>
</evidence>
<evidence type="ECO:0000256" key="2">
    <source>
        <dbReference type="ARBA" id="ARBA00022723"/>
    </source>
</evidence>
<evidence type="ECO:0000259" key="10">
    <source>
        <dbReference type="PROSITE" id="PS50157"/>
    </source>
</evidence>
<dbReference type="InterPro" id="IPR050331">
    <property type="entry name" value="Zinc_finger"/>
</dbReference>
<dbReference type="GO" id="GO:0010468">
    <property type="term" value="P:regulation of gene expression"/>
    <property type="evidence" value="ECO:0007669"/>
    <property type="project" value="TreeGrafter"/>
</dbReference>
<evidence type="ECO:0000256" key="4">
    <source>
        <dbReference type="ARBA" id="ARBA00022771"/>
    </source>
</evidence>
<sequence length="602" mass="67779">MSVKGGWCFVSGCMNRNIYQKVHKRTYKKAFFSVPSGEDRNEWIKLCGSKSRSRKRSQVICEDHFTLEKDLENYWQFMNSERLGLPPVKGKLKKGVLPTKFIFHPGKKGNDGIQATSFLCQNISLPESDTEIGATVPSSVKPSFSQSWTSPSSLSTGSNSCLSRETSFLESAVPFLSILVEDGTKSSSTTIGHSIDANNDDLVTSPCPNSLSESVKCGDSLNHKSFQFFDEKSSTGTIDVVYDSDFGIKKEIKLEEEVILDCNENKAIIQRDCVSEFTGNMEISVPERPASPDPPKLRILTPNDININSAESTTLTDNVTAAENTDSTEIATGVQIKIEQGDPFNGSEAFQFIDCSGLVKSEVTDDELHSKISIKAKPEELRFAETVTSLSESPETSLKEEQPVEYDCGRGFVCDFCDERFYLKRTLDNHMNKHAKEFYGEIEEDSVYDSMDIETSEYDDDSSYVEKSSESSEDEYSSVVITMNSAEIPSDGKLFICSECTRRYTTAELLERHVCRPVEKRFGCAHCNRHYRNREYLVNHLKTHTNERPFSCSLCGSTFKVRTGLTTHIRVSCKLLVCCYCQKRFRTENERDQHLRKAHIPN</sequence>
<feature type="domain" description="C2H2-type" evidence="10">
    <location>
        <begin position="412"/>
        <end position="439"/>
    </location>
</feature>
<dbReference type="Pfam" id="PF05485">
    <property type="entry name" value="THAP"/>
    <property type="match status" value="1"/>
</dbReference>
<evidence type="ECO:0000256" key="7">
    <source>
        <dbReference type="ARBA" id="ARBA00023242"/>
    </source>
</evidence>
<dbReference type="PROSITE" id="PS50157">
    <property type="entry name" value="ZINC_FINGER_C2H2_2"/>
    <property type="match status" value="4"/>
</dbReference>
<name>A0A9P0F9X1_BEMTA</name>
<dbReference type="KEGG" id="btab:109044509"/>
<dbReference type="PANTHER" id="PTHR16515:SF49">
    <property type="entry name" value="GASTRULA ZINC FINGER PROTEIN XLCGF49.1-LIKE-RELATED"/>
    <property type="match status" value="1"/>
</dbReference>
<dbReference type="PROSITE" id="PS00028">
    <property type="entry name" value="ZINC_FINGER_C2H2_1"/>
    <property type="match status" value="3"/>
</dbReference>
<organism evidence="12 13">
    <name type="scientific">Bemisia tabaci</name>
    <name type="common">Sweetpotato whitefly</name>
    <name type="synonym">Aleurodes tabaci</name>
    <dbReference type="NCBI Taxonomy" id="7038"/>
    <lineage>
        <taxon>Eukaryota</taxon>
        <taxon>Metazoa</taxon>
        <taxon>Ecdysozoa</taxon>
        <taxon>Arthropoda</taxon>
        <taxon>Hexapoda</taxon>
        <taxon>Insecta</taxon>
        <taxon>Pterygota</taxon>
        <taxon>Neoptera</taxon>
        <taxon>Paraneoptera</taxon>
        <taxon>Hemiptera</taxon>
        <taxon>Sternorrhyncha</taxon>
        <taxon>Aleyrodoidea</taxon>
        <taxon>Aleyrodidae</taxon>
        <taxon>Aleyrodinae</taxon>
        <taxon>Bemisia</taxon>
    </lineage>
</organism>
<dbReference type="SMART" id="SM00980">
    <property type="entry name" value="THAP"/>
    <property type="match status" value="1"/>
</dbReference>
<evidence type="ECO:0000313" key="13">
    <source>
        <dbReference type="Proteomes" id="UP001152759"/>
    </source>
</evidence>
<reference evidence="12" key="1">
    <citation type="submission" date="2021-12" db="EMBL/GenBank/DDBJ databases">
        <authorList>
            <person name="King R."/>
        </authorList>
    </citation>
    <scope>NUCLEOTIDE SEQUENCE</scope>
</reference>
<dbReference type="SUPFAM" id="SSF57667">
    <property type="entry name" value="beta-beta-alpha zinc fingers"/>
    <property type="match status" value="2"/>
</dbReference>
<dbReference type="SUPFAM" id="SSF57716">
    <property type="entry name" value="Glucocorticoid receptor-like (DNA-binding domain)"/>
    <property type="match status" value="1"/>
</dbReference>
<dbReference type="SMART" id="SM00355">
    <property type="entry name" value="ZnF_C2H2"/>
    <property type="match status" value="5"/>
</dbReference>
<feature type="domain" description="C2H2-type" evidence="10">
    <location>
        <begin position="550"/>
        <end position="571"/>
    </location>
</feature>
<evidence type="ECO:0000256" key="1">
    <source>
        <dbReference type="ARBA" id="ARBA00004123"/>
    </source>
</evidence>
<evidence type="ECO:0000256" key="3">
    <source>
        <dbReference type="ARBA" id="ARBA00022737"/>
    </source>
</evidence>
<keyword evidence="6 9" id="KW-0238">DNA-binding</keyword>
<dbReference type="EMBL" id="OU963869">
    <property type="protein sequence ID" value="CAH0394378.1"/>
    <property type="molecule type" value="Genomic_DNA"/>
</dbReference>
<dbReference type="PROSITE" id="PS50950">
    <property type="entry name" value="ZF_THAP"/>
    <property type="match status" value="1"/>
</dbReference>
<dbReference type="InterPro" id="IPR006612">
    <property type="entry name" value="THAP_Znf"/>
</dbReference>
<dbReference type="AlphaFoldDB" id="A0A9P0F9X1"/>
<dbReference type="Proteomes" id="UP001152759">
    <property type="component" value="Chromosome 8"/>
</dbReference>
<dbReference type="GO" id="GO:0008270">
    <property type="term" value="F:zinc ion binding"/>
    <property type="evidence" value="ECO:0007669"/>
    <property type="project" value="UniProtKB-KW"/>
</dbReference>
<keyword evidence="5" id="KW-0862">Zinc</keyword>
<protein>
    <submittedName>
        <fullName evidence="12">Uncharacterized protein</fullName>
    </submittedName>
</protein>
<evidence type="ECO:0000256" key="9">
    <source>
        <dbReference type="PROSITE-ProRule" id="PRU00309"/>
    </source>
</evidence>
<comment type="subcellular location">
    <subcellularLocation>
        <location evidence="1">Nucleus</location>
    </subcellularLocation>
</comment>
<feature type="domain" description="C2H2-type" evidence="10">
    <location>
        <begin position="522"/>
        <end position="549"/>
    </location>
</feature>
<keyword evidence="4 8" id="KW-0863">Zinc-finger</keyword>
<dbReference type="InterPro" id="IPR013087">
    <property type="entry name" value="Znf_C2H2_type"/>
</dbReference>
<dbReference type="Gene3D" id="3.30.160.60">
    <property type="entry name" value="Classic Zinc Finger"/>
    <property type="match status" value="3"/>
</dbReference>
<keyword evidence="3" id="KW-0677">Repeat</keyword>
<dbReference type="GO" id="GO:0003677">
    <property type="term" value="F:DNA binding"/>
    <property type="evidence" value="ECO:0007669"/>
    <property type="project" value="UniProtKB-UniRule"/>
</dbReference>
<feature type="domain" description="THAP-type" evidence="11">
    <location>
        <begin position="1"/>
        <end position="101"/>
    </location>
</feature>
<gene>
    <name evidence="12" type="ORF">BEMITA_LOCUS12687</name>
</gene>
<proteinExistence type="predicted"/>
<dbReference type="PANTHER" id="PTHR16515">
    <property type="entry name" value="PR DOMAIN ZINC FINGER PROTEIN"/>
    <property type="match status" value="1"/>
</dbReference>
<evidence type="ECO:0000256" key="5">
    <source>
        <dbReference type="ARBA" id="ARBA00022833"/>
    </source>
</evidence>